<comment type="similarity">
    <text evidence="2">Belongs to the multi antimicrobial extrusion (MATE) (TC 2.A.66.1) family.</text>
</comment>
<keyword evidence="4 6" id="KW-1133">Transmembrane helix</keyword>
<keyword evidence="5 6" id="KW-0472">Membrane</keyword>
<proteinExistence type="inferred from homology"/>
<feature type="transmembrane region" description="Helical" evidence="6">
    <location>
        <begin position="188"/>
        <end position="210"/>
    </location>
</feature>
<feature type="transmembrane region" description="Helical" evidence="6">
    <location>
        <begin position="163"/>
        <end position="182"/>
    </location>
</feature>
<dbReference type="Pfam" id="PF01554">
    <property type="entry name" value="MatE"/>
    <property type="match status" value="2"/>
</dbReference>
<keyword evidence="8" id="KW-1185">Reference proteome</keyword>
<evidence type="ECO:0000313" key="8">
    <source>
        <dbReference type="Proteomes" id="UP001501321"/>
    </source>
</evidence>
<keyword evidence="3 6" id="KW-0812">Transmembrane</keyword>
<dbReference type="NCBIfam" id="NF007690">
    <property type="entry name" value="PRK10367.1"/>
    <property type="match status" value="1"/>
</dbReference>
<evidence type="ECO:0000256" key="2">
    <source>
        <dbReference type="ARBA" id="ARBA00010199"/>
    </source>
</evidence>
<sequence length="446" mass="48382">MRWPFGARDRQLWRIALPMLVSNLSVPLLGLVDTAVVGHLAAPHYLAGVALGTTATNFVFMLLLFLRMATTGRTAQALGAGDTQAILKALAQPLALALLAGSLLALLAPWLIPALLSVSGAEPQVREQAALYLHWRWWAAPAALANLAICGWLLGLERLKGPVLLLVLGNLCNMGLDLYLVVGLHRQVAGVAQATLLADYLTLTAGLWLVRQELHRRGSRLRDLLPQVRGDLAPLLRLNRDLLIRSLLLQGCFASLTLLGARLGSEYLAANALLLNLLTVSAFALDALAYGVEIKCGQALGARRLDQLQAYWQAACRQGALVAGLLGLAYLLLGDQILALLTHQSQLLALAQVYLPWHWLLPLIGVWSYLWDGLFVAATDGRAMRNSLLLASLGFALALTSLPWLGNHALWLAMSLFLALRALALAWIWRYRHHNGRALMAPTAAC</sequence>
<dbReference type="EMBL" id="BAABFC010000001">
    <property type="protein sequence ID" value="GAA4492978.1"/>
    <property type="molecule type" value="Genomic_DNA"/>
</dbReference>
<comment type="subcellular location">
    <subcellularLocation>
        <location evidence="1">Membrane</location>
        <topology evidence="1">Multi-pass membrane protein</topology>
    </subcellularLocation>
</comment>
<evidence type="ECO:0000256" key="6">
    <source>
        <dbReference type="SAM" id="Phobius"/>
    </source>
</evidence>
<dbReference type="PANTHER" id="PTHR42893">
    <property type="entry name" value="PROTEIN DETOXIFICATION 44, CHLOROPLASTIC-RELATED"/>
    <property type="match status" value="1"/>
</dbReference>
<evidence type="ECO:0000256" key="1">
    <source>
        <dbReference type="ARBA" id="ARBA00004141"/>
    </source>
</evidence>
<dbReference type="Proteomes" id="UP001501321">
    <property type="component" value="Unassembled WGS sequence"/>
</dbReference>
<protein>
    <submittedName>
        <fullName evidence="7">MATE family efflux transporter DinF</fullName>
    </submittedName>
</protein>
<feature type="transmembrane region" description="Helical" evidence="6">
    <location>
        <begin position="310"/>
        <end position="333"/>
    </location>
</feature>
<feature type="transmembrane region" description="Helical" evidence="6">
    <location>
        <begin position="135"/>
        <end position="156"/>
    </location>
</feature>
<dbReference type="CDD" id="cd13136">
    <property type="entry name" value="MATE_DinF_like"/>
    <property type="match status" value="1"/>
</dbReference>
<feature type="transmembrane region" description="Helical" evidence="6">
    <location>
        <begin position="411"/>
        <end position="429"/>
    </location>
</feature>
<reference evidence="8" key="1">
    <citation type="journal article" date="2019" name="Int. J. Syst. Evol. Microbiol.">
        <title>The Global Catalogue of Microorganisms (GCM) 10K type strain sequencing project: providing services to taxonomists for standard genome sequencing and annotation.</title>
        <authorList>
            <consortium name="The Broad Institute Genomics Platform"/>
            <consortium name="The Broad Institute Genome Sequencing Center for Infectious Disease"/>
            <person name="Wu L."/>
            <person name="Ma J."/>
        </authorList>
    </citation>
    <scope>NUCLEOTIDE SEQUENCE [LARGE SCALE GENOMIC DNA]</scope>
    <source>
        <strain evidence="8">JCM 32226</strain>
    </source>
</reference>
<name>A0ABP8PXF0_9GAMM</name>
<dbReference type="NCBIfam" id="TIGR00797">
    <property type="entry name" value="matE"/>
    <property type="match status" value="1"/>
</dbReference>
<organism evidence="7 8">
    <name type="scientific">Pseudaeromonas paramecii</name>
    <dbReference type="NCBI Taxonomy" id="2138166"/>
    <lineage>
        <taxon>Bacteria</taxon>
        <taxon>Pseudomonadati</taxon>
        <taxon>Pseudomonadota</taxon>
        <taxon>Gammaproteobacteria</taxon>
        <taxon>Aeromonadales</taxon>
        <taxon>Aeromonadaceae</taxon>
        <taxon>Pseudaeromonas</taxon>
    </lineage>
</organism>
<feature type="transmembrane region" description="Helical" evidence="6">
    <location>
        <begin position="388"/>
        <end position="405"/>
    </location>
</feature>
<gene>
    <name evidence="7" type="primary">dinF</name>
    <name evidence="7" type="ORF">GCM10023095_02440</name>
</gene>
<feature type="transmembrane region" description="Helical" evidence="6">
    <location>
        <begin position="94"/>
        <end position="115"/>
    </location>
</feature>
<dbReference type="InterPro" id="IPR044644">
    <property type="entry name" value="DinF-like"/>
</dbReference>
<evidence type="ECO:0000256" key="5">
    <source>
        <dbReference type="ARBA" id="ARBA00023136"/>
    </source>
</evidence>
<comment type="caution">
    <text evidence="7">The sequence shown here is derived from an EMBL/GenBank/DDBJ whole genome shotgun (WGS) entry which is preliminary data.</text>
</comment>
<dbReference type="InterPro" id="IPR002528">
    <property type="entry name" value="MATE_fam"/>
</dbReference>
<dbReference type="PANTHER" id="PTHR42893:SF46">
    <property type="entry name" value="PROTEIN DETOXIFICATION 44, CHLOROPLASTIC"/>
    <property type="match status" value="1"/>
</dbReference>
<accession>A0ABP8PXF0</accession>
<feature type="transmembrane region" description="Helical" evidence="6">
    <location>
        <begin position="44"/>
        <end position="66"/>
    </location>
</feature>
<evidence type="ECO:0000256" key="3">
    <source>
        <dbReference type="ARBA" id="ARBA00022692"/>
    </source>
</evidence>
<feature type="transmembrane region" description="Helical" evidence="6">
    <location>
        <begin position="12"/>
        <end position="32"/>
    </location>
</feature>
<dbReference type="RefSeq" id="WP_345009245.1">
    <property type="nucleotide sequence ID" value="NZ_BAABFC010000001.1"/>
</dbReference>
<feature type="transmembrane region" description="Helical" evidence="6">
    <location>
        <begin position="353"/>
        <end position="376"/>
    </location>
</feature>
<evidence type="ECO:0000313" key="7">
    <source>
        <dbReference type="EMBL" id="GAA4492978.1"/>
    </source>
</evidence>
<evidence type="ECO:0000256" key="4">
    <source>
        <dbReference type="ARBA" id="ARBA00022989"/>
    </source>
</evidence>